<dbReference type="Proteomes" id="UP001497700">
    <property type="component" value="Unassembled WGS sequence"/>
</dbReference>
<name>A0ACB9ZEQ1_9PEZI</name>
<gene>
    <name evidence="1" type="ORF">F4820DRAFT_407036</name>
</gene>
<reference evidence="1 2" key="1">
    <citation type="journal article" date="2022" name="New Phytol.">
        <title>Ecological generalism drives hyperdiversity of secondary metabolite gene clusters in xylarialean endophytes.</title>
        <authorList>
            <person name="Franco M.E.E."/>
            <person name="Wisecaver J.H."/>
            <person name="Arnold A.E."/>
            <person name="Ju Y.M."/>
            <person name="Slot J.C."/>
            <person name="Ahrendt S."/>
            <person name="Moore L.P."/>
            <person name="Eastman K.E."/>
            <person name="Scott K."/>
            <person name="Konkel Z."/>
            <person name="Mondo S.J."/>
            <person name="Kuo A."/>
            <person name="Hayes R.D."/>
            <person name="Haridas S."/>
            <person name="Andreopoulos B."/>
            <person name="Riley R."/>
            <person name="LaButti K."/>
            <person name="Pangilinan J."/>
            <person name="Lipzen A."/>
            <person name="Amirebrahimi M."/>
            <person name="Yan J."/>
            <person name="Adam C."/>
            <person name="Keymanesh K."/>
            <person name="Ng V."/>
            <person name="Louie K."/>
            <person name="Northen T."/>
            <person name="Drula E."/>
            <person name="Henrissat B."/>
            <person name="Hsieh H.M."/>
            <person name="Youens-Clark K."/>
            <person name="Lutzoni F."/>
            <person name="Miadlikowska J."/>
            <person name="Eastwood D.C."/>
            <person name="Hamelin R.C."/>
            <person name="Grigoriev I.V."/>
            <person name="U'Ren J.M."/>
        </authorList>
    </citation>
    <scope>NUCLEOTIDE SEQUENCE [LARGE SCALE GENOMIC DNA]</scope>
    <source>
        <strain evidence="1 2">CBS 119005</strain>
    </source>
</reference>
<keyword evidence="2" id="KW-1185">Reference proteome</keyword>
<accession>A0ACB9ZEQ1</accession>
<evidence type="ECO:0000313" key="2">
    <source>
        <dbReference type="Proteomes" id="UP001497700"/>
    </source>
</evidence>
<comment type="caution">
    <text evidence="1">The sequence shown here is derived from an EMBL/GenBank/DDBJ whole genome shotgun (WGS) entry which is preliminary data.</text>
</comment>
<sequence>MNREGEEAASKGEIKGKGKDVERKTPSSPTRRDGSASVEASSGLTSIVSRLGASTSKLANDMIPWNPNSGHIADALPSRKAESSGASQYTGTNEASSYRNSSTQAIADRTFKSSPAQERRANSESDFSTFLDGTSIPEETEPASTELCGYEQSHGPGVFSWQTAQTAAIAQSDGMDVVDFLDSGWYNEVEDTAMILTDNERMILRRRLFEDGETESTAGTRQMKQWDNALNFFPGPGLDSYSVQEYVDLFGTSDVEEAKGLWINQWRGVLSNYTDEVWGDLSPLVSLAREEVSPSRPSEDASPSKLKALRRLQTILAHVRGVQERGGGFEE</sequence>
<evidence type="ECO:0000313" key="1">
    <source>
        <dbReference type="EMBL" id="KAI4869300.1"/>
    </source>
</evidence>
<protein>
    <submittedName>
        <fullName evidence="1">Uncharacterized protein</fullName>
    </submittedName>
</protein>
<organism evidence="1 2">
    <name type="scientific">Hypoxylon rubiginosum</name>
    <dbReference type="NCBI Taxonomy" id="110542"/>
    <lineage>
        <taxon>Eukaryota</taxon>
        <taxon>Fungi</taxon>
        <taxon>Dikarya</taxon>
        <taxon>Ascomycota</taxon>
        <taxon>Pezizomycotina</taxon>
        <taxon>Sordariomycetes</taxon>
        <taxon>Xylariomycetidae</taxon>
        <taxon>Xylariales</taxon>
        <taxon>Hypoxylaceae</taxon>
        <taxon>Hypoxylon</taxon>
    </lineage>
</organism>
<proteinExistence type="predicted"/>
<dbReference type="EMBL" id="MU393431">
    <property type="protein sequence ID" value="KAI4869300.1"/>
    <property type="molecule type" value="Genomic_DNA"/>
</dbReference>